<dbReference type="GO" id="GO:0019905">
    <property type="term" value="F:syntaxin binding"/>
    <property type="evidence" value="ECO:0007669"/>
    <property type="project" value="TreeGrafter"/>
</dbReference>
<dbReference type="GO" id="GO:0005886">
    <property type="term" value="C:plasma membrane"/>
    <property type="evidence" value="ECO:0007669"/>
    <property type="project" value="TreeGrafter"/>
</dbReference>
<dbReference type="InterPro" id="IPR036322">
    <property type="entry name" value="WD40_repeat_dom_sf"/>
</dbReference>
<protein>
    <recommendedName>
        <fullName evidence="6">Lethal giant larvae (Lgl)-like C-terminal domain-containing protein</fullName>
    </recommendedName>
</protein>
<dbReference type="FunFam" id="2.130.10.10:FF:000848">
    <property type="entry name" value="SNARE-dependent exocytosis protein (Sro7), putative"/>
    <property type="match status" value="1"/>
</dbReference>
<keyword evidence="2" id="KW-0268">Exocytosis</keyword>
<feature type="repeat" description="WD" evidence="5">
    <location>
        <begin position="235"/>
        <end position="269"/>
    </location>
</feature>
<evidence type="ECO:0000313" key="7">
    <source>
        <dbReference type="EMBL" id="KAI1880400.1"/>
    </source>
</evidence>
<dbReference type="GO" id="GO:0005737">
    <property type="term" value="C:cytoplasm"/>
    <property type="evidence" value="ECO:0007669"/>
    <property type="project" value="TreeGrafter"/>
</dbReference>
<dbReference type="SUPFAM" id="SSF50978">
    <property type="entry name" value="WD40 repeat-like"/>
    <property type="match status" value="1"/>
</dbReference>
<dbReference type="InterPro" id="IPR001680">
    <property type="entry name" value="WD40_rpt"/>
</dbReference>
<dbReference type="AlphaFoldDB" id="A0A9P9WW75"/>
<dbReference type="GO" id="GO:0045159">
    <property type="term" value="F:myosin II binding"/>
    <property type="evidence" value="ECO:0007669"/>
    <property type="project" value="TreeGrafter"/>
</dbReference>
<keyword evidence="8" id="KW-1185">Reference proteome</keyword>
<sequence>MASFLRGKQSGMSNDLSANILPELFAPDDRFRYGINSQISCIAYEPVQSLIAIGTRESKFGTGRIEVYGQSRVHKFLVPPRPCSFADLQFCANRLVSLDTKNEILIWNLDTGARVNGFHASGVVTCMLTDPMLDWCFIGTANGEVVAYDLDRERLSPLKLPNFWLERDPKARAVGLVSMQLHPRDIGKLMIAYTNGVAFYSFKQNRATQFFEYQVPPGAPGGSGIAVDSLRKPKVTHAVWHPTGTFIATAHDDGSLVIWDARDGRVVMARTLYEMNIDKPVPNAATSSPKHPYLRIAWCCKENPEDSALLIAGGQSLDNPANGLTFIELGVTPNYQTSSWQVLADYCKGRKTGVLETPPGAEVMNFFLIPRFSPHFNGAQDPIAVITLLSSGELLTMSFPSGYPISPTNQLHPSLSFVHPFAVKFAVATLERGRWLGMVETRNQGDAILKGGKEAPLPHRRFAGRSIIQVAHADGTIRIWDVGHGDEIENPTQLQVDVARSLNRYDDINVTTMSMASNTGEFAVGTKGGEVIIYRWEGNRFFGRSQEQHLDPNPGGLTDISTRTEPSLKQGLQPSHLYEMMQGPISVVKVADVGFIGVGSENGFFSIIDMRGPSVILQVSMVDFAKQDKRSSFLRGNANSSGAKEWPVIVQFGVMTLEGDKYSSICCFVGTSQGKVITFTLLPSGNGYTAKVAGVTQMNDKVIAICPIVADTGKPAYATGHAVAGLREGKQVNGLLVAVTQSEARIFKPASAKGASKSFDDYLCDAAAVTEFDLHGMALVGVFGDRITRAFSLPGLKEIGSAPLKMMDGSRATDSIVDEDGNLFCWTGPSEIAVLNVWGAGQEIENTADILINPELRIPPRPTISNVQWLSGTQYITPTDLDLLIGGPDRPPSKRMIAATAAEKRAAASGQLSPGYPRTQEAEGWGDYLTRSLNERTQKLNLMGDSMDSAAEASQRWAEDASKWAGQQKRKMILGGLTSKFL</sequence>
<comment type="similarity">
    <text evidence="1">Belongs to the WD repeat L(2)GL family.</text>
</comment>
<dbReference type="InterPro" id="IPR015943">
    <property type="entry name" value="WD40/YVTN_repeat-like_dom_sf"/>
</dbReference>
<evidence type="ECO:0000256" key="4">
    <source>
        <dbReference type="ARBA" id="ARBA00022737"/>
    </source>
</evidence>
<evidence type="ECO:0000256" key="2">
    <source>
        <dbReference type="ARBA" id="ARBA00022483"/>
    </source>
</evidence>
<keyword evidence="4" id="KW-0677">Repeat</keyword>
<dbReference type="Pfam" id="PF08596">
    <property type="entry name" value="Lgl_C"/>
    <property type="match status" value="1"/>
</dbReference>
<dbReference type="PANTHER" id="PTHR10241:SF25">
    <property type="entry name" value="TOMOSYN, ISOFORM C"/>
    <property type="match status" value="1"/>
</dbReference>
<evidence type="ECO:0000313" key="8">
    <source>
        <dbReference type="Proteomes" id="UP000829685"/>
    </source>
</evidence>
<reference evidence="7" key="1">
    <citation type="submission" date="2021-03" db="EMBL/GenBank/DDBJ databases">
        <title>Revisited historic fungal species revealed as producer of novel bioactive compounds through whole genome sequencing and comparative genomics.</title>
        <authorList>
            <person name="Vignolle G.A."/>
            <person name="Hochenegger N."/>
            <person name="Mach R.L."/>
            <person name="Mach-Aigner A.R."/>
            <person name="Javad Rahimi M."/>
            <person name="Salim K.A."/>
            <person name="Chan C.M."/>
            <person name="Lim L.B.L."/>
            <person name="Cai F."/>
            <person name="Druzhinina I.S."/>
            <person name="U'Ren J.M."/>
            <person name="Derntl C."/>
        </authorList>
    </citation>
    <scope>NUCLEOTIDE SEQUENCE</scope>
    <source>
        <strain evidence="7">TUCIM 5799</strain>
    </source>
</reference>
<dbReference type="GO" id="GO:0006887">
    <property type="term" value="P:exocytosis"/>
    <property type="evidence" value="ECO:0007669"/>
    <property type="project" value="UniProtKB-KW"/>
</dbReference>
<proteinExistence type="inferred from homology"/>
<dbReference type="OrthoDB" id="19944at2759"/>
<dbReference type="Pfam" id="PF00400">
    <property type="entry name" value="WD40"/>
    <property type="match status" value="1"/>
</dbReference>
<dbReference type="InterPro" id="IPR013905">
    <property type="entry name" value="Lgl_C_dom"/>
</dbReference>
<accession>A0A9P9WW75</accession>
<dbReference type="SUPFAM" id="SSF69322">
    <property type="entry name" value="Tricorn protease domain 2"/>
    <property type="match status" value="1"/>
</dbReference>
<keyword evidence="3 5" id="KW-0853">WD repeat</keyword>
<name>A0A9P9WW75_9PEZI</name>
<evidence type="ECO:0000256" key="5">
    <source>
        <dbReference type="PROSITE-ProRule" id="PRU00221"/>
    </source>
</evidence>
<dbReference type="GO" id="GO:0006893">
    <property type="term" value="P:Golgi to plasma membrane transport"/>
    <property type="evidence" value="ECO:0007669"/>
    <property type="project" value="TreeGrafter"/>
</dbReference>
<evidence type="ECO:0000259" key="6">
    <source>
        <dbReference type="Pfam" id="PF08596"/>
    </source>
</evidence>
<dbReference type="SMART" id="SM00320">
    <property type="entry name" value="WD40"/>
    <property type="match status" value="5"/>
</dbReference>
<dbReference type="EMBL" id="JAFIMR010000003">
    <property type="protein sequence ID" value="KAI1880400.1"/>
    <property type="molecule type" value="Genomic_DNA"/>
</dbReference>
<dbReference type="PROSITE" id="PS00678">
    <property type="entry name" value="WD_REPEATS_1"/>
    <property type="match status" value="1"/>
</dbReference>
<dbReference type="InterPro" id="IPR019775">
    <property type="entry name" value="WD40_repeat_CS"/>
</dbReference>
<dbReference type="Gene3D" id="2.130.10.10">
    <property type="entry name" value="YVTN repeat-like/Quinoprotein amine dehydrogenase"/>
    <property type="match status" value="2"/>
</dbReference>
<gene>
    <name evidence="7" type="ORF">JX265_002021</name>
</gene>
<dbReference type="PANTHER" id="PTHR10241">
    <property type="entry name" value="LETHAL 2 GIANT LARVAE PROTEIN"/>
    <property type="match status" value="1"/>
</dbReference>
<dbReference type="PROSITE" id="PS50082">
    <property type="entry name" value="WD_REPEATS_2"/>
    <property type="match status" value="1"/>
</dbReference>
<dbReference type="Proteomes" id="UP000829685">
    <property type="component" value="Unassembled WGS sequence"/>
</dbReference>
<comment type="caution">
    <text evidence="7">The sequence shown here is derived from an EMBL/GenBank/DDBJ whole genome shotgun (WGS) entry which is preliminary data.</text>
</comment>
<dbReference type="GO" id="GO:0005096">
    <property type="term" value="F:GTPase activator activity"/>
    <property type="evidence" value="ECO:0007669"/>
    <property type="project" value="TreeGrafter"/>
</dbReference>
<organism evidence="7 8">
    <name type="scientific">Neoarthrinium moseri</name>
    <dbReference type="NCBI Taxonomy" id="1658444"/>
    <lineage>
        <taxon>Eukaryota</taxon>
        <taxon>Fungi</taxon>
        <taxon>Dikarya</taxon>
        <taxon>Ascomycota</taxon>
        <taxon>Pezizomycotina</taxon>
        <taxon>Sordariomycetes</taxon>
        <taxon>Xylariomycetidae</taxon>
        <taxon>Amphisphaeriales</taxon>
        <taxon>Apiosporaceae</taxon>
        <taxon>Neoarthrinium</taxon>
    </lineage>
</organism>
<feature type="domain" description="Lethal giant larvae (Lgl)-like C-terminal" evidence="6">
    <location>
        <begin position="508"/>
        <end position="894"/>
    </location>
</feature>
<evidence type="ECO:0000256" key="1">
    <source>
        <dbReference type="ARBA" id="ARBA00008070"/>
    </source>
</evidence>
<evidence type="ECO:0000256" key="3">
    <source>
        <dbReference type="ARBA" id="ARBA00022574"/>
    </source>
</evidence>